<evidence type="ECO:0000313" key="8">
    <source>
        <dbReference type="Proteomes" id="UP000034264"/>
    </source>
</evidence>
<evidence type="ECO:0000256" key="6">
    <source>
        <dbReference type="ARBA" id="ARBA00023310"/>
    </source>
</evidence>
<proteinExistence type="predicted"/>
<comment type="caution">
    <text evidence="7">The sequence shown here is derived from an EMBL/GenBank/DDBJ whole genome shotgun (WGS) entry which is preliminary data.</text>
</comment>
<keyword evidence="4" id="KW-0406">Ion transport</keyword>
<evidence type="ECO:0000256" key="2">
    <source>
        <dbReference type="ARBA" id="ARBA00022448"/>
    </source>
</evidence>
<dbReference type="EMBL" id="LCKS01000008">
    <property type="protein sequence ID" value="KKU02756.1"/>
    <property type="molecule type" value="Genomic_DNA"/>
</dbReference>
<evidence type="ECO:0000313" key="7">
    <source>
        <dbReference type="EMBL" id="KKU02756.1"/>
    </source>
</evidence>
<dbReference type="AlphaFoldDB" id="A0A0G1M3E2"/>
<protein>
    <submittedName>
        <fullName evidence="7">Uncharacterized protein</fullName>
    </submittedName>
</protein>
<dbReference type="GO" id="GO:0046933">
    <property type="term" value="F:proton-transporting ATP synthase activity, rotational mechanism"/>
    <property type="evidence" value="ECO:0007669"/>
    <property type="project" value="InterPro"/>
</dbReference>
<organism evidence="7 8">
    <name type="scientific">Candidatus Amesbacteria bacterium GW2011_GWC2_45_19</name>
    <dbReference type="NCBI Taxonomy" id="1618366"/>
    <lineage>
        <taxon>Bacteria</taxon>
        <taxon>Candidatus Amesiibacteriota</taxon>
    </lineage>
</organism>
<comment type="subcellular location">
    <subcellularLocation>
        <location evidence="1">Membrane</location>
    </subcellularLocation>
</comment>
<dbReference type="Proteomes" id="UP000034264">
    <property type="component" value="Unassembled WGS sequence"/>
</dbReference>
<keyword evidence="5" id="KW-0472">Membrane</keyword>
<keyword evidence="2" id="KW-0813">Transport</keyword>
<reference evidence="7 8" key="1">
    <citation type="journal article" date="2015" name="Nature">
        <title>rRNA introns, odd ribosomes, and small enigmatic genomes across a large radiation of phyla.</title>
        <authorList>
            <person name="Brown C.T."/>
            <person name="Hug L.A."/>
            <person name="Thomas B.C."/>
            <person name="Sharon I."/>
            <person name="Castelle C.J."/>
            <person name="Singh A."/>
            <person name="Wilkins M.J."/>
            <person name="Williams K.H."/>
            <person name="Banfield J.F."/>
        </authorList>
    </citation>
    <scope>NUCLEOTIDE SEQUENCE [LARGE SCALE GENOMIC DNA]</scope>
</reference>
<accession>A0A0G1M3E2</accession>
<name>A0A0G1M3E2_9BACT</name>
<keyword evidence="6" id="KW-0066">ATP synthesis</keyword>
<evidence type="ECO:0000256" key="5">
    <source>
        <dbReference type="ARBA" id="ARBA00023136"/>
    </source>
</evidence>
<sequence>MYSDVYELVLTTGDRELLMGEIDILVNNLYKTEALASEVRSEAANVLGGYKDQLWVVREVVKKMREIKLEVARELPQKAVEEISRWVRKYLGEDVVMEFKLKPELIGGATVYWEGRYGDFSLKKKLESYFSVG</sequence>
<evidence type="ECO:0000256" key="4">
    <source>
        <dbReference type="ARBA" id="ARBA00023065"/>
    </source>
</evidence>
<evidence type="ECO:0000256" key="3">
    <source>
        <dbReference type="ARBA" id="ARBA00022781"/>
    </source>
</evidence>
<dbReference type="GO" id="GO:0016020">
    <property type="term" value="C:membrane"/>
    <property type="evidence" value="ECO:0007669"/>
    <property type="project" value="UniProtKB-SubCell"/>
</dbReference>
<gene>
    <name evidence="7" type="ORF">UX05_C0008G0033</name>
</gene>
<dbReference type="Pfam" id="PF00213">
    <property type="entry name" value="OSCP"/>
    <property type="match status" value="1"/>
</dbReference>
<keyword evidence="3" id="KW-0375">Hydrogen ion transport</keyword>
<dbReference type="InterPro" id="IPR000711">
    <property type="entry name" value="ATPase_OSCP/dsu"/>
</dbReference>
<evidence type="ECO:0000256" key="1">
    <source>
        <dbReference type="ARBA" id="ARBA00004370"/>
    </source>
</evidence>